<evidence type="ECO:0000256" key="6">
    <source>
        <dbReference type="ARBA" id="ARBA00023065"/>
    </source>
</evidence>
<evidence type="ECO:0000313" key="12">
    <source>
        <dbReference type="EMBL" id="KEO83981.1"/>
    </source>
</evidence>
<evidence type="ECO:0000256" key="3">
    <source>
        <dbReference type="ARBA" id="ARBA00022448"/>
    </source>
</evidence>
<feature type="transmembrane region" description="Helical" evidence="9">
    <location>
        <begin position="134"/>
        <end position="159"/>
    </location>
</feature>
<gene>
    <name evidence="12" type="ORF">EL26_07290</name>
</gene>
<comment type="subcellular location">
    <subcellularLocation>
        <location evidence="1">Membrane</location>
        <topology evidence="1">Multi-pass membrane protein</topology>
    </subcellularLocation>
</comment>
<keyword evidence="4 9" id="KW-0812">Transmembrane</keyword>
<evidence type="ECO:0000313" key="13">
    <source>
        <dbReference type="Proteomes" id="UP000027931"/>
    </source>
</evidence>
<evidence type="ECO:0000259" key="11">
    <source>
        <dbReference type="Pfam" id="PF16916"/>
    </source>
</evidence>
<dbReference type="eggNOG" id="COG1230">
    <property type="taxonomic scope" value="Bacteria"/>
</dbReference>
<dbReference type="EMBL" id="JMIR01000007">
    <property type="protein sequence ID" value="KEO83981.1"/>
    <property type="molecule type" value="Genomic_DNA"/>
</dbReference>
<dbReference type="Gene3D" id="3.30.70.1350">
    <property type="entry name" value="Cation efflux protein, cytoplasmic domain"/>
    <property type="match status" value="1"/>
</dbReference>
<reference evidence="12 13" key="1">
    <citation type="journal article" date="2013" name="Int. J. Syst. Evol. Microbiol.">
        <title>Tumebacillus flagellatus sp. nov., an alpha-amylase/pullulanase-producing bacterium isolated from cassava wastewater.</title>
        <authorList>
            <person name="Wang Q."/>
            <person name="Xie N."/>
            <person name="Qin Y."/>
            <person name="Shen N."/>
            <person name="Zhu J."/>
            <person name="Mi H."/>
            <person name="Huang R."/>
        </authorList>
    </citation>
    <scope>NUCLEOTIDE SEQUENCE [LARGE SCALE GENOMIC DNA]</scope>
    <source>
        <strain evidence="12 13">GST4</strain>
    </source>
</reference>
<dbReference type="GO" id="GO:0005886">
    <property type="term" value="C:plasma membrane"/>
    <property type="evidence" value="ECO:0007669"/>
    <property type="project" value="TreeGrafter"/>
</dbReference>
<sequence length="299" mass="32420">MKTAFFLTLIILVVEIVGAVISHSLALLSDAGHVLTDIAAIGLSWYAMQQAQKPANEKMTFGYHRAGILAAFVNASTLLVIAVIILWQAYARFQNPEPVGSTWMFISASVGLVLNLYLGFGLSKEDNINVRSAVLHILGDAAASAGVILGGLIILFTGWYVVDPILSVLIAVLIAFGAWKIVKQTVGILMEGTPHGISLNQIAEIIRSVEGVHDVHDLHVWSITSGKNALSCHVVLDGAMTIEESQSILREIEHHLSHQKIGHVTIQTEDGAHPHGNSLLCSDTEHDHHHGDHHHHHDH</sequence>
<dbReference type="SUPFAM" id="SSF161111">
    <property type="entry name" value="Cation efflux protein transmembrane domain-like"/>
    <property type="match status" value="1"/>
</dbReference>
<protein>
    <submittedName>
        <fullName evidence="12">Cation diffusion facilitator family transporter</fullName>
    </submittedName>
</protein>
<evidence type="ECO:0000256" key="2">
    <source>
        <dbReference type="ARBA" id="ARBA00008873"/>
    </source>
</evidence>
<comment type="similarity">
    <text evidence="2">Belongs to the cation diffusion facilitator (CDF) transporter (TC 2.A.4) family. SLC30A subfamily.</text>
</comment>
<keyword evidence="7 9" id="KW-0472">Membrane</keyword>
<name>A0A074LP90_9BACL</name>
<dbReference type="PANTHER" id="PTHR11562:SF17">
    <property type="entry name" value="RE54080P-RELATED"/>
    <property type="match status" value="1"/>
</dbReference>
<dbReference type="PANTHER" id="PTHR11562">
    <property type="entry name" value="CATION EFFLUX PROTEIN/ ZINC TRANSPORTER"/>
    <property type="match status" value="1"/>
</dbReference>
<keyword evidence="5 9" id="KW-1133">Transmembrane helix</keyword>
<feature type="transmembrane region" description="Helical" evidence="9">
    <location>
        <begin position="102"/>
        <end position="122"/>
    </location>
</feature>
<feature type="region of interest" description="Disordered" evidence="8">
    <location>
        <begin position="268"/>
        <end position="299"/>
    </location>
</feature>
<keyword evidence="6" id="KW-0406">Ion transport</keyword>
<keyword evidence="3" id="KW-0813">Transport</keyword>
<evidence type="ECO:0000256" key="5">
    <source>
        <dbReference type="ARBA" id="ARBA00022989"/>
    </source>
</evidence>
<dbReference type="GO" id="GO:0005385">
    <property type="term" value="F:zinc ion transmembrane transporter activity"/>
    <property type="evidence" value="ECO:0007669"/>
    <property type="project" value="TreeGrafter"/>
</dbReference>
<evidence type="ECO:0000256" key="1">
    <source>
        <dbReference type="ARBA" id="ARBA00004141"/>
    </source>
</evidence>
<proteinExistence type="inferred from homology"/>
<dbReference type="InterPro" id="IPR036837">
    <property type="entry name" value="Cation_efflux_CTD_sf"/>
</dbReference>
<dbReference type="Pfam" id="PF16916">
    <property type="entry name" value="ZT_dimer"/>
    <property type="match status" value="1"/>
</dbReference>
<dbReference type="SUPFAM" id="SSF160240">
    <property type="entry name" value="Cation efflux protein cytoplasmic domain-like"/>
    <property type="match status" value="1"/>
</dbReference>
<dbReference type="InterPro" id="IPR002524">
    <property type="entry name" value="Cation_efflux"/>
</dbReference>
<dbReference type="NCBIfam" id="TIGR01297">
    <property type="entry name" value="CDF"/>
    <property type="match status" value="1"/>
</dbReference>
<dbReference type="InterPro" id="IPR027470">
    <property type="entry name" value="Cation_efflux_CTD"/>
</dbReference>
<evidence type="ECO:0000256" key="7">
    <source>
        <dbReference type="ARBA" id="ARBA00023136"/>
    </source>
</evidence>
<accession>A0A074LP90</accession>
<feature type="transmembrane region" description="Helical" evidence="9">
    <location>
        <begin position="165"/>
        <end position="182"/>
    </location>
</feature>
<keyword evidence="13" id="KW-1185">Reference proteome</keyword>
<dbReference type="Pfam" id="PF01545">
    <property type="entry name" value="Cation_efflux"/>
    <property type="match status" value="1"/>
</dbReference>
<feature type="domain" description="Cation efflux protein cytoplasmic" evidence="11">
    <location>
        <begin position="194"/>
        <end position="269"/>
    </location>
</feature>
<comment type="caution">
    <text evidence="12">The sequence shown here is derived from an EMBL/GenBank/DDBJ whole genome shotgun (WGS) entry which is preliminary data.</text>
</comment>
<evidence type="ECO:0000256" key="8">
    <source>
        <dbReference type="SAM" id="MobiDB-lite"/>
    </source>
</evidence>
<dbReference type="Gene3D" id="1.20.1510.10">
    <property type="entry name" value="Cation efflux protein transmembrane domain"/>
    <property type="match status" value="1"/>
</dbReference>
<dbReference type="InterPro" id="IPR058533">
    <property type="entry name" value="Cation_efflux_TM"/>
</dbReference>
<feature type="domain" description="Cation efflux protein transmembrane" evidence="10">
    <location>
        <begin position="3"/>
        <end position="190"/>
    </location>
</feature>
<dbReference type="InterPro" id="IPR027469">
    <property type="entry name" value="Cation_efflux_TMD_sf"/>
</dbReference>
<organism evidence="12 13">
    <name type="scientific">Tumebacillus flagellatus</name>
    <dbReference type="NCBI Taxonomy" id="1157490"/>
    <lineage>
        <taxon>Bacteria</taxon>
        <taxon>Bacillati</taxon>
        <taxon>Bacillota</taxon>
        <taxon>Bacilli</taxon>
        <taxon>Bacillales</taxon>
        <taxon>Alicyclobacillaceae</taxon>
        <taxon>Tumebacillus</taxon>
    </lineage>
</organism>
<dbReference type="Proteomes" id="UP000027931">
    <property type="component" value="Unassembled WGS sequence"/>
</dbReference>
<dbReference type="STRING" id="1157490.EL26_07290"/>
<evidence type="ECO:0000259" key="10">
    <source>
        <dbReference type="Pfam" id="PF01545"/>
    </source>
</evidence>
<feature type="transmembrane region" description="Helical" evidence="9">
    <location>
        <begin position="32"/>
        <end position="48"/>
    </location>
</feature>
<evidence type="ECO:0000256" key="9">
    <source>
        <dbReference type="SAM" id="Phobius"/>
    </source>
</evidence>
<feature type="transmembrane region" description="Helical" evidence="9">
    <location>
        <begin position="68"/>
        <end position="90"/>
    </location>
</feature>
<evidence type="ECO:0000256" key="4">
    <source>
        <dbReference type="ARBA" id="ARBA00022692"/>
    </source>
</evidence>
<dbReference type="AlphaFoldDB" id="A0A074LP90"/>
<dbReference type="InterPro" id="IPR050681">
    <property type="entry name" value="CDF/SLC30A"/>
</dbReference>